<dbReference type="GO" id="GO:0022857">
    <property type="term" value="F:transmembrane transporter activity"/>
    <property type="evidence" value="ECO:0007669"/>
    <property type="project" value="InterPro"/>
</dbReference>
<feature type="transmembrane region" description="Helical" evidence="6">
    <location>
        <begin position="175"/>
        <end position="197"/>
    </location>
</feature>
<feature type="transmembrane region" description="Helical" evidence="6">
    <location>
        <begin position="320"/>
        <end position="339"/>
    </location>
</feature>
<name>A0AAN6RCG0_9PLEO</name>
<keyword evidence="4 6" id="KW-1133">Transmembrane helix</keyword>
<evidence type="ECO:0000313" key="8">
    <source>
        <dbReference type="EMBL" id="KAK3201964.1"/>
    </source>
</evidence>
<dbReference type="PANTHER" id="PTHR43791:SF21">
    <property type="entry name" value="MAJOR FACILITATOR SUPERFAMILY (MFS) PROFILE DOMAIN-CONTAINING PROTEIN"/>
    <property type="match status" value="1"/>
</dbReference>
<proteinExistence type="predicted"/>
<evidence type="ECO:0000256" key="1">
    <source>
        <dbReference type="ARBA" id="ARBA00004141"/>
    </source>
</evidence>
<feature type="transmembrane region" description="Helical" evidence="6">
    <location>
        <begin position="140"/>
        <end position="163"/>
    </location>
</feature>
<organism evidence="8 9">
    <name type="scientific">Pseudopithomyces chartarum</name>
    <dbReference type="NCBI Taxonomy" id="1892770"/>
    <lineage>
        <taxon>Eukaryota</taxon>
        <taxon>Fungi</taxon>
        <taxon>Dikarya</taxon>
        <taxon>Ascomycota</taxon>
        <taxon>Pezizomycotina</taxon>
        <taxon>Dothideomycetes</taxon>
        <taxon>Pleosporomycetidae</taxon>
        <taxon>Pleosporales</taxon>
        <taxon>Massarineae</taxon>
        <taxon>Didymosphaeriaceae</taxon>
        <taxon>Pseudopithomyces</taxon>
    </lineage>
</organism>
<keyword evidence="9" id="KW-1185">Reference proteome</keyword>
<evidence type="ECO:0000256" key="4">
    <source>
        <dbReference type="ARBA" id="ARBA00022989"/>
    </source>
</evidence>
<dbReference type="PANTHER" id="PTHR43791">
    <property type="entry name" value="PERMEASE-RELATED"/>
    <property type="match status" value="1"/>
</dbReference>
<evidence type="ECO:0000256" key="5">
    <source>
        <dbReference type="ARBA" id="ARBA00023136"/>
    </source>
</evidence>
<dbReference type="EMBL" id="WVTA01000015">
    <property type="protein sequence ID" value="KAK3201964.1"/>
    <property type="molecule type" value="Genomic_DNA"/>
</dbReference>
<comment type="caution">
    <text evidence="8">The sequence shown here is derived from an EMBL/GenBank/DDBJ whole genome shotgun (WGS) entry which is preliminary data.</text>
</comment>
<gene>
    <name evidence="8" type="ORF">GRF29_164g1285766</name>
</gene>
<feature type="transmembrane region" description="Helical" evidence="6">
    <location>
        <begin position="86"/>
        <end position="103"/>
    </location>
</feature>
<dbReference type="InterPro" id="IPR036259">
    <property type="entry name" value="MFS_trans_sf"/>
</dbReference>
<dbReference type="Pfam" id="PF07690">
    <property type="entry name" value="MFS_1"/>
    <property type="match status" value="1"/>
</dbReference>
<evidence type="ECO:0000256" key="6">
    <source>
        <dbReference type="SAM" id="Phobius"/>
    </source>
</evidence>
<dbReference type="InterPro" id="IPR011701">
    <property type="entry name" value="MFS"/>
</dbReference>
<dbReference type="Proteomes" id="UP001280581">
    <property type="component" value="Unassembled WGS sequence"/>
</dbReference>
<sequence length="356" mass="39000">MAESEKGGTLAIERLPSSNEHLVDAYEPRTEEARTLDKRINLKLDFCVVLVLAIDFILCGIDKTNIGYVATTKDMVKDAHISQDDIADSVSILSVTFITLQPFSTAIGRRVGPKYWIACMMVAWGAVCMAHAAVKNRGTLIALRLLLGAFEAGFVPTSFYYMSTIYPKYSLGLRLGLFAGMYSIAGAFAGLIAYGIFQVQHSGVHNWQLLFLIEGALSVFMAVVTVLILPARLDSAWFLKPEEAAHAVARMEADVSGASHEHASPNGEITRRDVLDAVTDWKKLITVMFNVLATLPVSAFGYFMPLIVKGMGYSGVNASLMSVSPFVVGACGLFVFVYLSDRFKERSIVDQHHRPD</sequence>
<dbReference type="PROSITE" id="PS50850">
    <property type="entry name" value="MFS"/>
    <property type="match status" value="1"/>
</dbReference>
<accession>A0AAN6RCG0</accession>
<feature type="transmembrane region" description="Helical" evidence="6">
    <location>
        <begin position="209"/>
        <end position="231"/>
    </location>
</feature>
<dbReference type="AlphaFoldDB" id="A0AAN6RCG0"/>
<dbReference type="GO" id="GO:0016020">
    <property type="term" value="C:membrane"/>
    <property type="evidence" value="ECO:0007669"/>
    <property type="project" value="UniProtKB-SubCell"/>
</dbReference>
<protein>
    <recommendedName>
        <fullName evidence="7">Major facilitator superfamily (MFS) profile domain-containing protein</fullName>
    </recommendedName>
</protein>
<reference evidence="8 9" key="1">
    <citation type="submission" date="2021-02" db="EMBL/GenBank/DDBJ databases">
        <title>Genome assembly of Pseudopithomyces chartarum.</title>
        <authorList>
            <person name="Jauregui R."/>
            <person name="Singh J."/>
            <person name="Voisey C."/>
        </authorList>
    </citation>
    <scope>NUCLEOTIDE SEQUENCE [LARGE SCALE GENOMIC DNA]</scope>
    <source>
        <strain evidence="8 9">AGR01</strain>
    </source>
</reference>
<feature type="transmembrane region" description="Helical" evidence="6">
    <location>
        <begin position="44"/>
        <end position="66"/>
    </location>
</feature>
<comment type="subcellular location">
    <subcellularLocation>
        <location evidence="1">Membrane</location>
        <topology evidence="1">Multi-pass membrane protein</topology>
    </subcellularLocation>
</comment>
<dbReference type="Gene3D" id="1.20.1250.20">
    <property type="entry name" value="MFS general substrate transporter like domains"/>
    <property type="match status" value="1"/>
</dbReference>
<keyword evidence="2" id="KW-0813">Transport</keyword>
<feature type="domain" description="Major facilitator superfamily (MFS) profile" evidence="7">
    <location>
        <begin position="48"/>
        <end position="356"/>
    </location>
</feature>
<dbReference type="InterPro" id="IPR020846">
    <property type="entry name" value="MFS_dom"/>
</dbReference>
<evidence type="ECO:0000259" key="7">
    <source>
        <dbReference type="PROSITE" id="PS50850"/>
    </source>
</evidence>
<dbReference type="SUPFAM" id="SSF103473">
    <property type="entry name" value="MFS general substrate transporter"/>
    <property type="match status" value="1"/>
</dbReference>
<evidence type="ECO:0000313" key="9">
    <source>
        <dbReference type="Proteomes" id="UP001280581"/>
    </source>
</evidence>
<feature type="transmembrane region" description="Helical" evidence="6">
    <location>
        <begin position="287"/>
        <end position="308"/>
    </location>
</feature>
<keyword evidence="5 6" id="KW-0472">Membrane</keyword>
<evidence type="ECO:0000256" key="2">
    <source>
        <dbReference type="ARBA" id="ARBA00022448"/>
    </source>
</evidence>
<evidence type="ECO:0000256" key="3">
    <source>
        <dbReference type="ARBA" id="ARBA00022692"/>
    </source>
</evidence>
<feature type="transmembrane region" description="Helical" evidence="6">
    <location>
        <begin position="115"/>
        <end position="134"/>
    </location>
</feature>
<keyword evidence="3 6" id="KW-0812">Transmembrane</keyword>